<name>A0A921TZU6_SORBI</name>
<dbReference type="AlphaFoldDB" id="A0A921TZU6"/>
<reference evidence="1" key="2">
    <citation type="submission" date="2020-10" db="EMBL/GenBank/DDBJ databases">
        <authorList>
            <person name="Cooper E.A."/>
            <person name="Brenton Z.W."/>
            <person name="Flinn B.S."/>
            <person name="Jenkins J."/>
            <person name="Shu S."/>
            <person name="Flowers D."/>
            <person name="Luo F."/>
            <person name="Wang Y."/>
            <person name="Xia P."/>
            <person name="Barry K."/>
            <person name="Daum C."/>
            <person name="Lipzen A."/>
            <person name="Yoshinaga Y."/>
            <person name="Schmutz J."/>
            <person name="Saski C."/>
            <person name="Vermerris W."/>
            <person name="Kresovich S."/>
        </authorList>
    </citation>
    <scope>NUCLEOTIDE SEQUENCE</scope>
</reference>
<evidence type="ECO:0000313" key="1">
    <source>
        <dbReference type="EMBL" id="KAG0513417.1"/>
    </source>
</evidence>
<dbReference type="Proteomes" id="UP000807115">
    <property type="component" value="Chromosome 10"/>
</dbReference>
<evidence type="ECO:0000313" key="2">
    <source>
        <dbReference type="Proteomes" id="UP000807115"/>
    </source>
</evidence>
<accession>A0A921TZU6</accession>
<sequence length="155" mass="17103">MDRSSDFRGDRVRRSAEWPARRGSQFIPKAFAAGVFEVPTANRPPSAPASPFDSETWLCPAARSKGEQTAVRQVDFLLTYSCSVVYGTCGNLAAMPVAKVVETLDTGGRLPSNEQRRRGLCLSSSHPLTQYMKHITELKSRKVNRAGRSTDDRSL</sequence>
<gene>
    <name evidence="1" type="ORF">BDA96_10G100500</name>
</gene>
<reference evidence="1" key="1">
    <citation type="journal article" date="2019" name="BMC Genomics">
        <title>A new reference genome for Sorghum bicolor reveals high levels of sequence similarity between sweet and grain genotypes: implications for the genetics of sugar metabolism.</title>
        <authorList>
            <person name="Cooper E.A."/>
            <person name="Brenton Z.W."/>
            <person name="Flinn B.S."/>
            <person name="Jenkins J."/>
            <person name="Shu S."/>
            <person name="Flowers D."/>
            <person name="Luo F."/>
            <person name="Wang Y."/>
            <person name="Xia P."/>
            <person name="Barry K."/>
            <person name="Daum C."/>
            <person name="Lipzen A."/>
            <person name="Yoshinaga Y."/>
            <person name="Schmutz J."/>
            <person name="Saski C."/>
            <person name="Vermerris W."/>
            <person name="Kresovich S."/>
        </authorList>
    </citation>
    <scope>NUCLEOTIDE SEQUENCE</scope>
</reference>
<dbReference type="EMBL" id="CM027689">
    <property type="protein sequence ID" value="KAG0513417.1"/>
    <property type="molecule type" value="Genomic_DNA"/>
</dbReference>
<organism evidence="1 2">
    <name type="scientific">Sorghum bicolor</name>
    <name type="common">Sorghum</name>
    <name type="synonym">Sorghum vulgare</name>
    <dbReference type="NCBI Taxonomy" id="4558"/>
    <lineage>
        <taxon>Eukaryota</taxon>
        <taxon>Viridiplantae</taxon>
        <taxon>Streptophyta</taxon>
        <taxon>Embryophyta</taxon>
        <taxon>Tracheophyta</taxon>
        <taxon>Spermatophyta</taxon>
        <taxon>Magnoliopsida</taxon>
        <taxon>Liliopsida</taxon>
        <taxon>Poales</taxon>
        <taxon>Poaceae</taxon>
        <taxon>PACMAD clade</taxon>
        <taxon>Panicoideae</taxon>
        <taxon>Andropogonodae</taxon>
        <taxon>Andropogoneae</taxon>
        <taxon>Sorghinae</taxon>
        <taxon>Sorghum</taxon>
    </lineage>
</organism>
<proteinExistence type="predicted"/>
<protein>
    <submittedName>
        <fullName evidence="1">Uncharacterized protein</fullName>
    </submittedName>
</protein>
<comment type="caution">
    <text evidence="1">The sequence shown here is derived from an EMBL/GenBank/DDBJ whole genome shotgun (WGS) entry which is preliminary data.</text>
</comment>